<dbReference type="CDD" id="cd06529">
    <property type="entry name" value="S24_LexA-like"/>
    <property type="match status" value="1"/>
</dbReference>
<proteinExistence type="predicted"/>
<dbReference type="OrthoDB" id="9787787at2"/>
<evidence type="ECO:0000313" key="2">
    <source>
        <dbReference type="EMBL" id="APC19373.1"/>
    </source>
</evidence>
<organism evidence="2 3">
    <name type="scientific">Pseudomonas frederiksbergensis</name>
    <dbReference type="NCBI Taxonomy" id="104087"/>
    <lineage>
        <taxon>Bacteria</taxon>
        <taxon>Pseudomonadati</taxon>
        <taxon>Pseudomonadota</taxon>
        <taxon>Gammaproteobacteria</taxon>
        <taxon>Pseudomonadales</taxon>
        <taxon>Pseudomonadaceae</taxon>
        <taxon>Pseudomonas</taxon>
    </lineage>
</organism>
<sequence length="149" mass="16696">MHALRLIGRALQTSPTRIVVPYFGLIHCGFPSPAEDYVLAELSLDELIILNPPATFMLRAAGNSMRDVNINAGDIVIVDKSRSAKHNNIVIAVYQGDFVCKRLVIDRHNNRIILQAENPDYPSIVVEDRDQLEIWGVVTWTAHCHLDTP</sequence>
<dbReference type="GeneID" id="46911921"/>
<dbReference type="SUPFAM" id="SSF51306">
    <property type="entry name" value="LexA/Signal peptidase"/>
    <property type="match status" value="1"/>
</dbReference>
<protein>
    <recommendedName>
        <fullName evidence="1">Peptidase S24/S26A/S26B/S26C domain-containing protein</fullName>
    </recommendedName>
</protein>
<dbReference type="EMBL" id="CP017887">
    <property type="protein sequence ID" value="APC19373.1"/>
    <property type="molecule type" value="Genomic_DNA"/>
</dbReference>
<dbReference type="NCBIfam" id="NF007621">
    <property type="entry name" value="PRK10276.1"/>
    <property type="match status" value="1"/>
</dbReference>
<dbReference type="RefSeq" id="WP_071555880.1">
    <property type="nucleotide sequence ID" value="NZ_CP017887.1"/>
</dbReference>
<dbReference type="PANTHER" id="PTHR33516">
    <property type="entry name" value="LEXA REPRESSOR"/>
    <property type="match status" value="1"/>
</dbReference>
<geneLocation type="plasmid" evidence="2">
    <name>unnamed1</name>
</geneLocation>
<accession>A0A1J0ET77</accession>
<name>A0A1J0ET77_9PSED</name>
<dbReference type="Pfam" id="PF00717">
    <property type="entry name" value="Peptidase_S24"/>
    <property type="match status" value="1"/>
</dbReference>
<feature type="domain" description="Peptidase S24/S26A/S26B/S26C" evidence="1">
    <location>
        <begin position="21"/>
        <end position="138"/>
    </location>
</feature>
<keyword evidence="2" id="KW-0614">Plasmid</keyword>
<dbReference type="Proteomes" id="UP000182567">
    <property type="component" value="Plasmid unnamed1"/>
</dbReference>
<reference evidence="3" key="1">
    <citation type="submission" date="2016-10" db="EMBL/GenBank/DDBJ databases">
        <title>Pseudomonas frederiksbergensis ERGS4:02 complete genome.</title>
        <authorList>
            <person name="Kumar R."/>
            <person name="Acharya V."/>
            <person name="Singh D."/>
        </authorList>
    </citation>
    <scope>NUCLEOTIDE SEQUENCE [LARGE SCALE GENOMIC DNA]</scope>
    <source>
        <strain evidence="3">ERGS4:02</strain>
        <plasmid evidence="3">Plasmid unnamed1</plasmid>
    </source>
</reference>
<gene>
    <name evidence="2" type="ORF">BLL42_26900</name>
</gene>
<dbReference type="InterPro" id="IPR039418">
    <property type="entry name" value="LexA-like"/>
</dbReference>
<dbReference type="AlphaFoldDB" id="A0A1J0ET77"/>
<evidence type="ECO:0000259" key="1">
    <source>
        <dbReference type="Pfam" id="PF00717"/>
    </source>
</evidence>
<dbReference type="Gene3D" id="2.10.109.10">
    <property type="entry name" value="Umud Fragment, subunit A"/>
    <property type="match status" value="1"/>
</dbReference>
<dbReference type="InterPro" id="IPR015927">
    <property type="entry name" value="Peptidase_S24_S26A/B/C"/>
</dbReference>
<dbReference type="PANTHER" id="PTHR33516:SF2">
    <property type="entry name" value="LEXA REPRESSOR-RELATED"/>
    <property type="match status" value="1"/>
</dbReference>
<evidence type="ECO:0000313" key="3">
    <source>
        <dbReference type="Proteomes" id="UP000182567"/>
    </source>
</evidence>
<dbReference type="InterPro" id="IPR036286">
    <property type="entry name" value="LexA/Signal_pep-like_sf"/>
</dbReference>
<dbReference type="InterPro" id="IPR050077">
    <property type="entry name" value="LexA_repressor"/>
</dbReference>